<name>A0A345IEI5_9DEIO</name>
<reference evidence="3 4" key="1">
    <citation type="submission" date="2018-07" db="EMBL/GenBank/DDBJ databases">
        <title>Complete Genome and Methylome Analysis of Deinococcus wulumuqiensis NEB 479.</title>
        <authorList>
            <person name="Fomenkov A."/>
            <person name="Luyten Y."/>
            <person name="Vincze T."/>
            <person name="Anton B.P."/>
            <person name="Clark T."/>
            <person name="Roberts R.J."/>
            <person name="Morgan R.D."/>
        </authorList>
    </citation>
    <scope>NUCLEOTIDE SEQUENCE [LARGE SCALE GENOMIC DNA]</scope>
    <source>
        <strain evidence="3 4">NEB 479</strain>
    </source>
</reference>
<dbReference type="InterPro" id="IPR038721">
    <property type="entry name" value="IS701-like_DDE_dom"/>
</dbReference>
<evidence type="ECO:0000259" key="1">
    <source>
        <dbReference type="Pfam" id="PF13546"/>
    </source>
</evidence>
<protein>
    <submittedName>
        <fullName evidence="3">IS4 family transposase</fullName>
    </submittedName>
</protein>
<dbReference type="InterPro" id="IPR012337">
    <property type="entry name" value="RNaseH-like_sf"/>
</dbReference>
<sequence length="407" mass="46883">MILPILLTLLALPAHQHRFFAALIPLWQAIPGRVNARNFSRYSGWNERTLRRWFQKTLPWAELHWGLLQLLVRLGVLEGRFILALDASFIPKSGKNTAGVGAFWNGASHRSETGLELSCLALLSWSGHHAFPVHVQQTQPRGQKADRLEQYLDQLVSFLEQRRTWLARHLRVVVADGQYAKTMFMDAVSREGYAFVTKMQCNANLLYPFTGAHPKRRGGRQKWAGKVDFINFDGWARVPGEDRERVWTRVVWAPRYARLLRVVVIQNVDRRGKVKGHVVLCSTDPTLPAEQIRALYSARFRLEFVFRDAKQFAGLNTCQLRRTVALENHWNAAFFALSLGRAEVLLEEAGRLQRPASQMMFSYEDIKRRAYNRLFARRILRNLGLEARFHELEKHPSRPLDLGVKAA</sequence>
<feature type="domain" description="Transposase IS701-like DDE" evidence="1">
    <location>
        <begin position="46"/>
        <end position="253"/>
    </location>
</feature>
<dbReference type="KEGG" id="dwu:DVJ83_00285"/>
<gene>
    <name evidence="2" type="ORF">DVJ83_00285</name>
    <name evidence="3" type="ORF">DVJ83_01830</name>
</gene>
<dbReference type="RefSeq" id="WP_114670988.1">
    <property type="nucleotide sequence ID" value="NZ_CP031158.1"/>
</dbReference>
<dbReference type="SUPFAM" id="SSF53098">
    <property type="entry name" value="Ribonuclease H-like"/>
    <property type="match status" value="1"/>
</dbReference>
<evidence type="ECO:0000313" key="3">
    <source>
        <dbReference type="EMBL" id="AXG98107.1"/>
    </source>
</evidence>
<dbReference type="KEGG" id="dwu:DVJ83_01830"/>
<evidence type="ECO:0000313" key="4">
    <source>
        <dbReference type="Proteomes" id="UP000253744"/>
    </source>
</evidence>
<dbReference type="EMBL" id="CP031158">
    <property type="protein sequence ID" value="AXG98107.1"/>
    <property type="molecule type" value="Genomic_DNA"/>
</dbReference>
<accession>A0A345IEI5</accession>
<proteinExistence type="predicted"/>
<dbReference type="Pfam" id="PF13546">
    <property type="entry name" value="DDE_5"/>
    <property type="match status" value="1"/>
</dbReference>
<evidence type="ECO:0000313" key="2">
    <source>
        <dbReference type="EMBL" id="AXG97861.1"/>
    </source>
</evidence>
<dbReference type="AlphaFoldDB" id="A0A345IEI5"/>
<organism evidence="3 4">
    <name type="scientific">Deinococcus wulumuqiensis</name>
    <dbReference type="NCBI Taxonomy" id="980427"/>
    <lineage>
        <taxon>Bacteria</taxon>
        <taxon>Thermotogati</taxon>
        <taxon>Deinococcota</taxon>
        <taxon>Deinococci</taxon>
        <taxon>Deinococcales</taxon>
        <taxon>Deinococcaceae</taxon>
        <taxon>Deinococcus</taxon>
    </lineage>
</organism>
<dbReference type="EMBL" id="CP031158">
    <property type="protein sequence ID" value="AXG97861.1"/>
    <property type="molecule type" value="Genomic_DNA"/>
</dbReference>
<dbReference type="Proteomes" id="UP000253744">
    <property type="component" value="Chromosome"/>
</dbReference>